<dbReference type="Proteomes" id="UP001049518">
    <property type="component" value="Chromosome"/>
</dbReference>
<organism evidence="4 5">
    <name type="scientific">Actinomadura graeca</name>
    <dbReference type="NCBI Taxonomy" id="2750812"/>
    <lineage>
        <taxon>Bacteria</taxon>
        <taxon>Bacillati</taxon>
        <taxon>Actinomycetota</taxon>
        <taxon>Actinomycetes</taxon>
        <taxon>Streptosporangiales</taxon>
        <taxon>Thermomonosporaceae</taxon>
        <taxon>Actinomadura</taxon>
    </lineage>
</organism>
<dbReference type="Gene3D" id="3.30.70.1060">
    <property type="entry name" value="Dimeric alpha+beta barrel"/>
    <property type="match status" value="1"/>
</dbReference>
<feature type="compositionally biased region" description="Basic and acidic residues" evidence="2">
    <location>
        <begin position="10"/>
        <end position="23"/>
    </location>
</feature>
<evidence type="ECO:0000313" key="4">
    <source>
        <dbReference type="EMBL" id="QXJ21242.1"/>
    </source>
</evidence>
<dbReference type="EMBL" id="CP059572">
    <property type="protein sequence ID" value="QXJ21242.1"/>
    <property type="molecule type" value="Genomic_DNA"/>
</dbReference>
<feature type="region of interest" description="Disordered" evidence="2">
    <location>
        <begin position="1"/>
        <end position="23"/>
    </location>
</feature>
<keyword evidence="5" id="KW-1185">Reference proteome</keyword>
<evidence type="ECO:0000256" key="1">
    <source>
        <dbReference type="ARBA" id="ARBA00007689"/>
    </source>
</evidence>
<proteinExistence type="inferred from homology"/>
<evidence type="ECO:0000256" key="2">
    <source>
        <dbReference type="SAM" id="MobiDB-lite"/>
    </source>
</evidence>
<evidence type="ECO:0000313" key="5">
    <source>
        <dbReference type="Proteomes" id="UP001049518"/>
    </source>
</evidence>
<sequence>MSGSRHRLRPVSEGRRAERRPCGEGDDVKFLLSLYLDPPAPPGGEHGHEDFLSASREAGELIGGHAFADPSTSAVVRTAGGVASVTEGPYLRAPDHADGQYLLDCDSRERALELAALLPRGRGCVEVRPLMDSAGLEMAAGLEM</sequence>
<name>A0ABX8QR91_9ACTN</name>
<dbReference type="InterPro" id="IPR005545">
    <property type="entry name" value="YCII"/>
</dbReference>
<evidence type="ECO:0000259" key="3">
    <source>
        <dbReference type="Pfam" id="PF03795"/>
    </source>
</evidence>
<comment type="similarity">
    <text evidence="1">Belongs to the YciI family.</text>
</comment>
<protein>
    <recommendedName>
        <fullName evidence="3">YCII-related domain-containing protein</fullName>
    </recommendedName>
</protein>
<accession>A0ABX8QR91</accession>
<dbReference type="SUPFAM" id="SSF54909">
    <property type="entry name" value="Dimeric alpha+beta barrel"/>
    <property type="match status" value="1"/>
</dbReference>
<feature type="domain" description="YCII-related" evidence="3">
    <location>
        <begin position="48"/>
        <end position="132"/>
    </location>
</feature>
<gene>
    <name evidence="4" type="ORF">AGRA3207_002078</name>
</gene>
<reference evidence="4" key="1">
    <citation type="submission" date="2020-07" db="EMBL/GenBank/DDBJ databases">
        <authorList>
            <person name="Tarantini F.S."/>
            <person name="Hong K.W."/>
            <person name="Chan K.G."/>
        </authorList>
    </citation>
    <scope>NUCLEOTIDE SEQUENCE</scope>
    <source>
        <strain evidence="4">32-07</strain>
    </source>
</reference>
<dbReference type="InterPro" id="IPR011008">
    <property type="entry name" value="Dimeric_a/b-barrel"/>
</dbReference>
<dbReference type="Pfam" id="PF03795">
    <property type="entry name" value="YCII"/>
    <property type="match status" value="1"/>
</dbReference>